<keyword evidence="3" id="KW-0418">Kinase</keyword>
<dbReference type="InterPro" id="IPR020590">
    <property type="entry name" value="Guanylate_kinase_CS"/>
</dbReference>
<dbReference type="InterPro" id="IPR008145">
    <property type="entry name" value="GK/Ca_channel_bsu"/>
</dbReference>
<dbReference type="PANTHER" id="PTHR23117:SF13">
    <property type="entry name" value="GUANYLATE KINASE"/>
    <property type="match status" value="1"/>
</dbReference>
<accession>X0VMM9</accession>
<name>X0VMM9_9ZZZZ</name>
<comment type="caution">
    <text evidence="5">The sequence shown here is derived from an EMBL/GenBank/DDBJ whole genome shotgun (WGS) entry which is preliminary data.</text>
</comment>
<dbReference type="InterPro" id="IPR027417">
    <property type="entry name" value="P-loop_NTPase"/>
</dbReference>
<organism evidence="5">
    <name type="scientific">marine sediment metagenome</name>
    <dbReference type="NCBI Taxonomy" id="412755"/>
    <lineage>
        <taxon>unclassified sequences</taxon>
        <taxon>metagenomes</taxon>
        <taxon>ecological metagenomes</taxon>
    </lineage>
</organism>
<reference evidence="5" key="1">
    <citation type="journal article" date="2014" name="Front. Microbiol.">
        <title>High frequency of phylogenetically diverse reductive dehalogenase-homologous genes in deep subseafloor sedimentary metagenomes.</title>
        <authorList>
            <person name="Kawai M."/>
            <person name="Futagami T."/>
            <person name="Toyoda A."/>
            <person name="Takaki Y."/>
            <person name="Nishi S."/>
            <person name="Hori S."/>
            <person name="Arai W."/>
            <person name="Tsubouchi T."/>
            <person name="Morono Y."/>
            <person name="Uchiyama I."/>
            <person name="Ito T."/>
            <person name="Fujiyama A."/>
            <person name="Inagaki F."/>
            <person name="Takami H."/>
        </authorList>
    </citation>
    <scope>NUCLEOTIDE SEQUENCE</scope>
    <source>
        <strain evidence="5">Expedition CK06-06</strain>
    </source>
</reference>
<proteinExistence type="inferred from homology"/>
<protein>
    <recommendedName>
        <fullName evidence="4">Guanylate kinase-like domain-containing protein</fullName>
    </recommendedName>
</protein>
<dbReference type="SUPFAM" id="SSF52540">
    <property type="entry name" value="P-loop containing nucleoside triphosphate hydrolases"/>
    <property type="match status" value="1"/>
</dbReference>
<dbReference type="GO" id="GO:0004385">
    <property type="term" value="F:GMP kinase activity"/>
    <property type="evidence" value="ECO:0007669"/>
    <property type="project" value="TreeGrafter"/>
</dbReference>
<evidence type="ECO:0000256" key="1">
    <source>
        <dbReference type="ARBA" id="ARBA00005790"/>
    </source>
</evidence>
<dbReference type="AlphaFoldDB" id="X0VMM9"/>
<dbReference type="PROSITE" id="PS00856">
    <property type="entry name" value="GUANYLATE_KINASE_1"/>
    <property type="match status" value="1"/>
</dbReference>
<dbReference type="Pfam" id="PF00625">
    <property type="entry name" value="Guanylate_kin"/>
    <property type="match status" value="1"/>
</dbReference>
<evidence type="ECO:0000259" key="4">
    <source>
        <dbReference type="PROSITE" id="PS50052"/>
    </source>
</evidence>
<comment type="similarity">
    <text evidence="1">Belongs to the guanylate kinase family.</text>
</comment>
<gene>
    <name evidence="5" type="ORF">S01H1_41276</name>
</gene>
<evidence type="ECO:0000256" key="3">
    <source>
        <dbReference type="ARBA" id="ARBA00022777"/>
    </source>
</evidence>
<dbReference type="EMBL" id="BARS01026173">
    <property type="protein sequence ID" value="GAG12437.1"/>
    <property type="molecule type" value="Genomic_DNA"/>
</dbReference>
<feature type="non-terminal residue" evidence="5">
    <location>
        <position position="80"/>
    </location>
</feature>
<dbReference type="GO" id="GO:0005829">
    <property type="term" value="C:cytosol"/>
    <property type="evidence" value="ECO:0007669"/>
    <property type="project" value="TreeGrafter"/>
</dbReference>
<sequence length="80" mass="8929">MALRVRLAMRTWDRYLRTSGLLVVLSGPSGVGKDAILTELEKICPGVRRCVTTTTRLPRSGEIDGVHYNFVSVATFRHQV</sequence>
<feature type="domain" description="Guanylate kinase-like" evidence="4">
    <location>
        <begin position="20"/>
        <end position="80"/>
    </location>
</feature>
<dbReference type="PANTHER" id="PTHR23117">
    <property type="entry name" value="GUANYLATE KINASE-RELATED"/>
    <property type="match status" value="1"/>
</dbReference>
<keyword evidence="2" id="KW-0808">Transferase</keyword>
<evidence type="ECO:0000313" key="5">
    <source>
        <dbReference type="EMBL" id="GAG12437.1"/>
    </source>
</evidence>
<dbReference type="PROSITE" id="PS50052">
    <property type="entry name" value="GUANYLATE_KINASE_2"/>
    <property type="match status" value="1"/>
</dbReference>
<dbReference type="Gene3D" id="3.40.50.300">
    <property type="entry name" value="P-loop containing nucleotide triphosphate hydrolases"/>
    <property type="match status" value="1"/>
</dbReference>
<evidence type="ECO:0000256" key="2">
    <source>
        <dbReference type="ARBA" id="ARBA00022679"/>
    </source>
</evidence>
<dbReference type="InterPro" id="IPR008144">
    <property type="entry name" value="Guanylate_kin-like_dom"/>
</dbReference>
<dbReference type="Gene3D" id="3.30.63.10">
    <property type="entry name" value="Guanylate Kinase phosphate binding domain"/>
    <property type="match status" value="1"/>
</dbReference>